<dbReference type="PROSITE" id="PS50113">
    <property type="entry name" value="PAC"/>
    <property type="match status" value="1"/>
</dbReference>
<evidence type="ECO:0000256" key="5">
    <source>
        <dbReference type="ARBA" id="ARBA00022679"/>
    </source>
</evidence>
<evidence type="ECO:0000259" key="12">
    <source>
        <dbReference type="PROSITE" id="PS50112"/>
    </source>
</evidence>
<keyword evidence="5" id="KW-0808">Transferase</keyword>
<gene>
    <name evidence="15" type="ordered locus">Dalk_5267</name>
</gene>
<dbReference type="KEGG" id="dal:Dalk_5267"/>
<keyword evidence="9" id="KW-0812">Transmembrane</keyword>
<dbReference type="CDD" id="cd00156">
    <property type="entry name" value="REC"/>
    <property type="match status" value="1"/>
</dbReference>
<dbReference type="Gene3D" id="1.10.287.130">
    <property type="match status" value="1"/>
</dbReference>
<evidence type="ECO:0000259" key="10">
    <source>
        <dbReference type="PROSITE" id="PS50109"/>
    </source>
</evidence>
<dbReference type="SMART" id="SM00086">
    <property type="entry name" value="PAC"/>
    <property type="match status" value="1"/>
</dbReference>
<feature type="coiled-coil region" evidence="8">
    <location>
        <begin position="266"/>
        <end position="293"/>
    </location>
</feature>
<dbReference type="Proteomes" id="UP000000739">
    <property type="component" value="Chromosome"/>
</dbReference>
<dbReference type="PROSITE" id="PS50110">
    <property type="entry name" value="RESPONSE_REGULATORY"/>
    <property type="match status" value="1"/>
</dbReference>
<organism evidence="15 16">
    <name type="scientific">Desulfatibacillum aliphaticivorans</name>
    <dbReference type="NCBI Taxonomy" id="218208"/>
    <lineage>
        <taxon>Bacteria</taxon>
        <taxon>Pseudomonadati</taxon>
        <taxon>Thermodesulfobacteriota</taxon>
        <taxon>Desulfobacteria</taxon>
        <taxon>Desulfobacterales</taxon>
        <taxon>Desulfatibacillaceae</taxon>
        <taxon>Desulfatibacillum</taxon>
    </lineage>
</organism>
<dbReference type="InterPro" id="IPR001789">
    <property type="entry name" value="Sig_transdc_resp-reg_receiver"/>
</dbReference>
<dbReference type="Gene3D" id="3.40.50.2300">
    <property type="match status" value="1"/>
</dbReference>
<evidence type="ECO:0000313" key="15">
    <source>
        <dbReference type="EMBL" id="ACL06937.1"/>
    </source>
</evidence>
<dbReference type="eggNOG" id="COG2202">
    <property type="taxonomic scope" value="Bacteria"/>
</dbReference>
<dbReference type="InterPro" id="IPR029016">
    <property type="entry name" value="GAF-like_dom_sf"/>
</dbReference>
<keyword evidence="9" id="KW-0472">Membrane</keyword>
<dbReference type="InterPro" id="IPR035965">
    <property type="entry name" value="PAS-like_dom_sf"/>
</dbReference>
<keyword evidence="16" id="KW-1185">Reference proteome</keyword>
<dbReference type="SUPFAM" id="SSF55781">
    <property type="entry name" value="GAF domain-like"/>
    <property type="match status" value="1"/>
</dbReference>
<evidence type="ECO:0000256" key="8">
    <source>
        <dbReference type="SAM" id="Coils"/>
    </source>
</evidence>
<dbReference type="eggNOG" id="COG4191">
    <property type="taxonomic scope" value="Bacteria"/>
</dbReference>
<dbReference type="InterPro" id="IPR036097">
    <property type="entry name" value="HisK_dim/P_sf"/>
</dbReference>
<evidence type="ECO:0000256" key="4">
    <source>
        <dbReference type="ARBA" id="ARBA00022553"/>
    </source>
</evidence>
<dbReference type="Pfam" id="PF00512">
    <property type="entry name" value="HisKA"/>
    <property type="match status" value="1"/>
</dbReference>
<feature type="domain" description="Response regulatory" evidence="11">
    <location>
        <begin position="677"/>
        <end position="793"/>
    </location>
</feature>
<evidence type="ECO:0000256" key="6">
    <source>
        <dbReference type="ARBA" id="ARBA00022777"/>
    </source>
</evidence>
<evidence type="ECO:0000259" key="13">
    <source>
        <dbReference type="PROSITE" id="PS50113"/>
    </source>
</evidence>
<dbReference type="SMART" id="SM00304">
    <property type="entry name" value="HAMP"/>
    <property type="match status" value="1"/>
</dbReference>
<dbReference type="Pfam" id="PF02518">
    <property type="entry name" value="HATPase_c"/>
    <property type="match status" value="1"/>
</dbReference>
<dbReference type="InterPro" id="IPR005467">
    <property type="entry name" value="His_kinase_dom"/>
</dbReference>
<evidence type="ECO:0000256" key="1">
    <source>
        <dbReference type="ARBA" id="ARBA00000085"/>
    </source>
</evidence>
<dbReference type="InterPro" id="IPR004358">
    <property type="entry name" value="Sig_transdc_His_kin-like_C"/>
</dbReference>
<dbReference type="Gene3D" id="3.30.450.40">
    <property type="match status" value="1"/>
</dbReference>
<reference evidence="15 16" key="1">
    <citation type="journal article" date="2012" name="Environ. Microbiol.">
        <title>The genome sequence of Desulfatibacillum alkenivorans AK-01: a blueprint for anaerobic alkane oxidation.</title>
        <authorList>
            <person name="Callaghan A.V."/>
            <person name="Morris B.E."/>
            <person name="Pereira I.A."/>
            <person name="McInerney M.J."/>
            <person name="Austin R.N."/>
            <person name="Groves J.T."/>
            <person name="Kukor J.J."/>
            <person name="Suflita J.M."/>
            <person name="Young L.Y."/>
            <person name="Zylstra G.J."/>
            <person name="Wawrik B."/>
        </authorList>
    </citation>
    <scope>NUCLEOTIDE SEQUENCE [LARGE SCALE GENOMIC DNA]</scope>
    <source>
        <strain evidence="15 16">AK-01</strain>
    </source>
</reference>
<feature type="domain" description="PAS" evidence="12">
    <location>
        <begin position="293"/>
        <end position="366"/>
    </location>
</feature>
<dbReference type="PROSITE" id="PS50885">
    <property type="entry name" value="HAMP"/>
    <property type="match status" value="1"/>
</dbReference>
<evidence type="ECO:0000259" key="14">
    <source>
        <dbReference type="PROSITE" id="PS50885"/>
    </source>
</evidence>
<dbReference type="InterPro" id="IPR011006">
    <property type="entry name" value="CheY-like_superfamily"/>
</dbReference>
<dbReference type="EMBL" id="CP001322">
    <property type="protein sequence ID" value="ACL06937.1"/>
    <property type="molecule type" value="Genomic_DNA"/>
</dbReference>
<keyword evidence="8" id="KW-0175">Coiled coil</keyword>
<accession>B8FEF6</accession>
<dbReference type="SMART" id="SM00388">
    <property type="entry name" value="HisKA"/>
    <property type="match status" value="1"/>
</dbReference>
<dbReference type="InterPro" id="IPR003661">
    <property type="entry name" value="HisK_dim/P_dom"/>
</dbReference>
<comment type="subcellular location">
    <subcellularLocation>
        <location evidence="2">Membrane</location>
    </subcellularLocation>
</comment>
<dbReference type="SUPFAM" id="SSF47384">
    <property type="entry name" value="Homodimeric domain of signal transducing histidine kinase"/>
    <property type="match status" value="1"/>
</dbReference>
<dbReference type="NCBIfam" id="TIGR00229">
    <property type="entry name" value="sensory_box"/>
    <property type="match status" value="1"/>
</dbReference>
<dbReference type="PROSITE" id="PS50109">
    <property type="entry name" value="HIS_KIN"/>
    <property type="match status" value="1"/>
</dbReference>
<dbReference type="AlphaFoldDB" id="B8FEF6"/>
<feature type="transmembrane region" description="Helical" evidence="9">
    <location>
        <begin position="47"/>
        <end position="69"/>
    </location>
</feature>
<feature type="domain" description="PAC" evidence="13">
    <location>
        <begin position="369"/>
        <end position="421"/>
    </location>
</feature>
<evidence type="ECO:0000256" key="7">
    <source>
        <dbReference type="PROSITE-ProRule" id="PRU00169"/>
    </source>
</evidence>
<dbReference type="EC" id="2.7.13.3" evidence="3"/>
<dbReference type="HOGENOM" id="CLU_000445_114_51_7"/>
<dbReference type="SUPFAM" id="SSF55874">
    <property type="entry name" value="ATPase domain of HSP90 chaperone/DNA topoisomerase II/histidine kinase"/>
    <property type="match status" value="1"/>
</dbReference>
<dbReference type="GO" id="GO:0016020">
    <property type="term" value="C:membrane"/>
    <property type="evidence" value="ECO:0007669"/>
    <property type="project" value="UniProtKB-SubCell"/>
</dbReference>
<dbReference type="PRINTS" id="PR00344">
    <property type="entry name" value="BCTRLSENSOR"/>
</dbReference>
<feature type="modified residue" description="4-aspartylphosphate" evidence="7">
    <location>
        <position position="728"/>
    </location>
</feature>
<dbReference type="Gene3D" id="3.30.565.10">
    <property type="entry name" value="Histidine kinase-like ATPase, C-terminal domain"/>
    <property type="match status" value="1"/>
</dbReference>
<dbReference type="InterPro" id="IPR000700">
    <property type="entry name" value="PAS-assoc_C"/>
</dbReference>
<evidence type="ECO:0000259" key="11">
    <source>
        <dbReference type="PROSITE" id="PS50110"/>
    </source>
</evidence>
<keyword evidence="9" id="KW-1133">Transmembrane helix</keyword>
<dbReference type="InterPro" id="IPR003594">
    <property type="entry name" value="HATPase_dom"/>
</dbReference>
<dbReference type="PROSITE" id="PS50112">
    <property type="entry name" value="PAS"/>
    <property type="match status" value="1"/>
</dbReference>
<dbReference type="InterPro" id="IPR036890">
    <property type="entry name" value="HATPase_C_sf"/>
</dbReference>
<evidence type="ECO:0000256" key="3">
    <source>
        <dbReference type="ARBA" id="ARBA00012438"/>
    </source>
</evidence>
<evidence type="ECO:0000313" key="16">
    <source>
        <dbReference type="Proteomes" id="UP000000739"/>
    </source>
</evidence>
<dbReference type="Gene3D" id="3.30.450.20">
    <property type="entry name" value="PAS domain"/>
    <property type="match status" value="1"/>
</dbReference>
<dbReference type="RefSeq" id="WP_015949968.1">
    <property type="nucleotide sequence ID" value="NC_011768.1"/>
</dbReference>
<dbReference type="InterPro" id="IPR000014">
    <property type="entry name" value="PAS"/>
</dbReference>
<dbReference type="Pfam" id="PF00072">
    <property type="entry name" value="Response_reg"/>
    <property type="match status" value="1"/>
</dbReference>
<dbReference type="Pfam" id="PF13426">
    <property type="entry name" value="PAS_9"/>
    <property type="match status" value="1"/>
</dbReference>
<dbReference type="GO" id="GO:0000155">
    <property type="term" value="F:phosphorelay sensor kinase activity"/>
    <property type="evidence" value="ECO:0007669"/>
    <property type="project" value="InterPro"/>
</dbReference>
<dbReference type="SMART" id="SM00091">
    <property type="entry name" value="PAS"/>
    <property type="match status" value="1"/>
</dbReference>
<protein>
    <recommendedName>
        <fullName evidence="3">histidine kinase</fullName>
        <ecNumber evidence="3">2.7.13.3</ecNumber>
    </recommendedName>
</protein>
<dbReference type="SMART" id="SM00387">
    <property type="entry name" value="HATPase_c"/>
    <property type="match status" value="1"/>
</dbReference>
<feature type="domain" description="HAMP" evidence="14">
    <location>
        <begin position="70"/>
        <end position="123"/>
    </location>
</feature>
<proteinExistence type="predicted"/>
<dbReference type="PANTHER" id="PTHR43065">
    <property type="entry name" value="SENSOR HISTIDINE KINASE"/>
    <property type="match status" value="1"/>
</dbReference>
<dbReference type="InterPro" id="IPR001610">
    <property type="entry name" value="PAC"/>
</dbReference>
<dbReference type="InterPro" id="IPR003660">
    <property type="entry name" value="HAMP_dom"/>
</dbReference>
<name>B8FEF6_DESAL</name>
<evidence type="ECO:0000256" key="9">
    <source>
        <dbReference type="SAM" id="Phobius"/>
    </source>
</evidence>
<dbReference type="PANTHER" id="PTHR43065:SF42">
    <property type="entry name" value="TWO-COMPONENT SENSOR PPRA"/>
    <property type="match status" value="1"/>
</dbReference>
<dbReference type="eggNOG" id="COG0745">
    <property type="taxonomic scope" value="Bacteria"/>
</dbReference>
<dbReference type="SUPFAM" id="SSF55785">
    <property type="entry name" value="PYP-like sensor domain (PAS domain)"/>
    <property type="match status" value="1"/>
</dbReference>
<sequence>MDPKSPRKEHKPFDQSIRYKLMLIQSVIFVIPAFAIAYFLYEKKILLDYYNALIFIFVLALILGGFILLRQILDRVADLAEFGKKVEQGDSTALAAAQFEDDELGEISGTINNLIAKLEKTTDRANQRVIELLCIKEFADAVREERSKTKLMHLLLEKAMAATGAASGAVFIRDERGSNFSLVDSRGVDPVLALDSGAQMMELVKSGEMGPGSPTFVAPLIEQDRMIGVIALGAKQGGALFTEQDQNVLSIMKDHLSSGCEAGYLDSELQDRVRELNKRTEDLEEEIRIRQETEDKLRSILESSSAISIVSTDLDQIIRYWNKGAENIFGFTAEEMIGEKITKIYVDDPQSREILSQARNHVIENKDATSCEVRELSKEGSDKWVRLNLSARMDQDKNVIGLLGIGEDITERKQLEQMLLHAQKMKAIGTLAGGVAHDFNNILTSVRAYTELAQFRIDNQGAVQESLDQIMNATDRAKEMVKQILNFSRQTGEEKKPVQLGPVIKEAVTLLKAALPSTIDVVMALKEWECIIHADATQVHQIIMNLGTNAAHAMVQSGGILHFSMIREEVDRKTAAKIPELKSGNYIKLRVQDTGCGMEPEVMKHIFDPYYTTRETGKGSGMGLAVVYGIVKQHGGAIVVKSKPGKGTLFDVYFPIVSERPKSSPRKATDIPHGTESILFVDDELAVTEPYLRILEDLGYTVTGFTDGLEALTTFKAKPTHYDLIICDMTMPKITGEMLAQRAKDVRSDIPVIICTGYSDAMSEEKAREMGIQAMLPKPLAVEELASAIRTVLAGKSYNAA</sequence>
<feature type="domain" description="Histidine kinase" evidence="10">
    <location>
        <begin position="434"/>
        <end position="658"/>
    </location>
</feature>
<dbReference type="CDD" id="cd00130">
    <property type="entry name" value="PAS"/>
    <property type="match status" value="1"/>
</dbReference>
<evidence type="ECO:0000256" key="2">
    <source>
        <dbReference type="ARBA" id="ARBA00004370"/>
    </source>
</evidence>
<feature type="transmembrane region" description="Helical" evidence="9">
    <location>
        <begin position="21"/>
        <end position="41"/>
    </location>
</feature>
<dbReference type="Gene3D" id="6.10.340.10">
    <property type="match status" value="1"/>
</dbReference>
<keyword evidence="4 7" id="KW-0597">Phosphoprotein</keyword>
<comment type="catalytic activity">
    <reaction evidence="1">
        <text>ATP + protein L-histidine = ADP + protein N-phospho-L-histidine.</text>
        <dbReference type="EC" id="2.7.13.3"/>
    </reaction>
</comment>
<dbReference type="SUPFAM" id="SSF52172">
    <property type="entry name" value="CheY-like"/>
    <property type="match status" value="1"/>
</dbReference>
<dbReference type="SMART" id="SM00448">
    <property type="entry name" value="REC"/>
    <property type="match status" value="1"/>
</dbReference>
<keyword evidence="6 15" id="KW-0418">Kinase</keyword>
<dbReference type="CDD" id="cd00082">
    <property type="entry name" value="HisKA"/>
    <property type="match status" value="1"/>
</dbReference>
<dbReference type="eggNOG" id="COG2203">
    <property type="taxonomic scope" value="Bacteria"/>
</dbReference>